<evidence type="ECO:0000313" key="1">
    <source>
        <dbReference type="EMBL" id="RYU82857.1"/>
    </source>
</evidence>
<dbReference type="EMBL" id="SEWE01000005">
    <property type="protein sequence ID" value="RYU82857.1"/>
    <property type="molecule type" value="Genomic_DNA"/>
</dbReference>
<sequence length="115" mass="13110">MPVPYRTLFLLDSAEMSLVEIKRLDRPDEPDRGTLYSWLQFDKAAGTLTKLDFVSMDSQPEAEQREFRQGQLRFDLREATYRPADDTSPRTLLVCPTTELPAALAAAIDRYLLTA</sequence>
<dbReference type="OrthoDB" id="997000at2"/>
<organism evidence="1 2">
    <name type="scientific">Hymenobacter persicinus</name>
    <dbReference type="NCBI Taxonomy" id="2025506"/>
    <lineage>
        <taxon>Bacteria</taxon>
        <taxon>Pseudomonadati</taxon>
        <taxon>Bacteroidota</taxon>
        <taxon>Cytophagia</taxon>
        <taxon>Cytophagales</taxon>
        <taxon>Hymenobacteraceae</taxon>
        <taxon>Hymenobacter</taxon>
    </lineage>
</organism>
<keyword evidence="2" id="KW-1185">Reference proteome</keyword>
<protein>
    <submittedName>
        <fullName evidence="1">Uncharacterized protein</fullName>
    </submittedName>
</protein>
<dbReference type="Proteomes" id="UP000294155">
    <property type="component" value="Unassembled WGS sequence"/>
</dbReference>
<dbReference type="RefSeq" id="WP_129919839.1">
    <property type="nucleotide sequence ID" value="NZ_SEWE01000005.1"/>
</dbReference>
<gene>
    <name evidence="1" type="ORF">EWM57_03980</name>
</gene>
<name>A0A4Q5LEK0_9BACT</name>
<reference evidence="1 2" key="1">
    <citation type="submission" date="2019-02" db="EMBL/GenBank/DDBJ databases">
        <title>Bacterial novel species isolated from soil.</title>
        <authorList>
            <person name="Jung H.-Y."/>
        </authorList>
    </citation>
    <scope>NUCLEOTIDE SEQUENCE [LARGE SCALE GENOMIC DNA]</scope>
    <source>
        <strain evidence="1 2">1-3-3-3</strain>
    </source>
</reference>
<evidence type="ECO:0000313" key="2">
    <source>
        <dbReference type="Proteomes" id="UP000294155"/>
    </source>
</evidence>
<comment type="caution">
    <text evidence="1">The sequence shown here is derived from an EMBL/GenBank/DDBJ whole genome shotgun (WGS) entry which is preliminary data.</text>
</comment>
<proteinExistence type="predicted"/>
<accession>A0A4Q5LEK0</accession>
<dbReference type="AlphaFoldDB" id="A0A4Q5LEK0"/>